<dbReference type="InterPro" id="IPR009051">
    <property type="entry name" value="Helical_ferredxn"/>
</dbReference>
<keyword evidence="5" id="KW-0479">Metal-binding</keyword>
<keyword evidence="14" id="KW-1185">Reference proteome</keyword>
<gene>
    <name evidence="13" type="ORF">SAMN02745885_00296</name>
</gene>
<evidence type="ECO:0000313" key="13">
    <source>
        <dbReference type="EMBL" id="SJZ58008.1"/>
    </source>
</evidence>
<dbReference type="PANTHER" id="PTHR43255:SF1">
    <property type="entry name" value="IRON-SULFUR-BINDING OXIDOREDUCTASE FADF-RELATED"/>
    <property type="match status" value="1"/>
</dbReference>
<protein>
    <submittedName>
        <fullName evidence="13">Fe-S oxidoreductase</fullName>
    </submittedName>
</protein>
<reference evidence="14" key="1">
    <citation type="submission" date="2017-02" db="EMBL/GenBank/DDBJ databases">
        <authorList>
            <person name="Varghese N."/>
            <person name="Submissions S."/>
        </authorList>
    </citation>
    <scope>NUCLEOTIDE SEQUENCE [LARGE SCALE GENOMIC DNA]</scope>
    <source>
        <strain evidence="14">DSM 16521</strain>
    </source>
</reference>
<sequence>MVPSRQLGMYHEQYIVMWSLLVLTLIVFAKGIYERYKVWQVGQPEKRWQSEHASWKRFLSNSFGHLRLLRDKYPGIMHWLIFWGFVVFAIGTLSVMLEEDFKIPIYRGSYYLVLSFLLDIFGAGAIVGLLMALWRRYVIRPPRLDSNPDDGVTLLLILGIIVTGFILEGLRISFTKDPWAGWTPVGFMLAKSFSQMAETAQRNLHQVIWWIHLLLTFGFIAYIPHSKLFHIITGSLNQYLAKDKAAQALVPLNLEDENIEQFGIAEIQQFTWKQLMDGDACIRCGRCQDNCPAHLTQKPLSPKKFTQDLKNHLYERVEKFRQTNEEIGGLALVPEVIEEDVVWSCTTCRSCEEQCPVFVEHVPKIVDLRRNLVMMESNFPSEAQLAFRGMENNGNPWNIGWKSRADWAQELSVPLLVEDSEVEYLYWPGCSGAFDNRNKKVAIAVVKLLQKAGVSFGILGTEEKCCGDSARRLGNEYLFQNLAQENIETMNGYGVRKIITSCPHCYNTIKNEYPHFGGNYQVYHHSEFLAQLLKEGRLKPQKKLDLQCTYHDSCYLGRYNDIYTEPRAILDTITGLAVLEMERNREKGFCCGAGGGRMWLEEHIGKRINLERTEQALTTGANTIVTACPFCLTMLEDGTKMKNVNETIKTKDLAELLWESLN</sequence>
<feature type="transmembrane region" description="Helical" evidence="11">
    <location>
        <begin position="15"/>
        <end position="33"/>
    </location>
</feature>
<evidence type="ECO:0000259" key="12">
    <source>
        <dbReference type="PROSITE" id="PS51379"/>
    </source>
</evidence>
<evidence type="ECO:0000256" key="7">
    <source>
        <dbReference type="ARBA" id="ARBA00023002"/>
    </source>
</evidence>
<evidence type="ECO:0000256" key="9">
    <source>
        <dbReference type="ARBA" id="ARBA00023014"/>
    </source>
</evidence>
<dbReference type="AlphaFoldDB" id="A0A1T4LTZ8"/>
<dbReference type="InterPro" id="IPR023234">
    <property type="entry name" value="NarG-like_domain"/>
</dbReference>
<keyword evidence="7" id="KW-0560">Oxidoreductase</keyword>
<accession>A0A1T4LTZ8</accession>
<dbReference type="Pfam" id="PF13183">
    <property type="entry name" value="Fer4_8"/>
    <property type="match status" value="1"/>
</dbReference>
<evidence type="ECO:0000256" key="11">
    <source>
        <dbReference type="SAM" id="Phobius"/>
    </source>
</evidence>
<evidence type="ECO:0000256" key="2">
    <source>
        <dbReference type="ARBA" id="ARBA00022475"/>
    </source>
</evidence>
<keyword evidence="4 11" id="KW-0812">Transmembrane</keyword>
<keyword evidence="3" id="KW-0004">4Fe-4S</keyword>
<dbReference type="InterPro" id="IPR051460">
    <property type="entry name" value="HdrC_iron-sulfur_subunit"/>
</dbReference>
<evidence type="ECO:0000256" key="8">
    <source>
        <dbReference type="ARBA" id="ARBA00023004"/>
    </source>
</evidence>
<evidence type="ECO:0000313" key="14">
    <source>
        <dbReference type="Proteomes" id="UP000189933"/>
    </source>
</evidence>
<evidence type="ECO:0000256" key="3">
    <source>
        <dbReference type="ARBA" id="ARBA00022485"/>
    </source>
</evidence>
<evidence type="ECO:0000256" key="6">
    <source>
        <dbReference type="ARBA" id="ARBA00022989"/>
    </source>
</evidence>
<evidence type="ECO:0000256" key="1">
    <source>
        <dbReference type="ARBA" id="ARBA00004651"/>
    </source>
</evidence>
<dbReference type="PANTHER" id="PTHR43255">
    <property type="entry name" value="IRON-SULFUR-BINDING OXIDOREDUCTASE FADF-RELATED-RELATED"/>
    <property type="match status" value="1"/>
</dbReference>
<evidence type="ECO:0000256" key="4">
    <source>
        <dbReference type="ARBA" id="ARBA00022692"/>
    </source>
</evidence>
<dbReference type="Gene3D" id="1.10.1060.10">
    <property type="entry name" value="Alpha-helical ferredoxin"/>
    <property type="match status" value="1"/>
</dbReference>
<dbReference type="EMBL" id="FUXM01000002">
    <property type="protein sequence ID" value="SJZ58008.1"/>
    <property type="molecule type" value="Genomic_DNA"/>
</dbReference>
<dbReference type="PROSITE" id="PS51379">
    <property type="entry name" value="4FE4S_FER_2"/>
    <property type="match status" value="1"/>
</dbReference>
<feature type="transmembrane region" description="Helical" evidence="11">
    <location>
        <begin position="207"/>
        <end position="223"/>
    </location>
</feature>
<dbReference type="InterPro" id="IPR004017">
    <property type="entry name" value="Cys_rich_dom"/>
</dbReference>
<feature type="domain" description="4Fe-4S ferredoxin-type" evidence="12">
    <location>
        <begin position="272"/>
        <end position="301"/>
    </location>
</feature>
<dbReference type="PROSITE" id="PS00198">
    <property type="entry name" value="4FE4S_FER_1"/>
    <property type="match status" value="1"/>
</dbReference>
<dbReference type="SUPFAM" id="SSF103501">
    <property type="entry name" value="Respiratory nitrate reductase 1 gamma chain"/>
    <property type="match status" value="1"/>
</dbReference>
<keyword evidence="6 11" id="KW-1133">Transmembrane helix</keyword>
<dbReference type="GO" id="GO:0046872">
    <property type="term" value="F:metal ion binding"/>
    <property type="evidence" value="ECO:0007669"/>
    <property type="project" value="UniProtKB-KW"/>
</dbReference>
<feature type="transmembrane region" description="Helical" evidence="11">
    <location>
        <begin position="154"/>
        <end position="174"/>
    </location>
</feature>
<dbReference type="SUPFAM" id="SSF46548">
    <property type="entry name" value="alpha-helical ferredoxin"/>
    <property type="match status" value="1"/>
</dbReference>
<dbReference type="InterPro" id="IPR036197">
    <property type="entry name" value="NarG-like_sf"/>
</dbReference>
<keyword evidence="2" id="KW-1003">Cell membrane</keyword>
<dbReference type="GO" id="GO:0005886">
    <property type="term" value="C:plasma membrane"/>
    <property type="evidence" value="ECO:0007669"/>
    <property type="project" value="UniProtKB-SubCell"/>
</dbReference>
<dbReference type="GO" id="GO:0016491">
    <property type="term" value="F:oxidoreductase activity"/>
    <property type="evidence" value="ECO:0007669"/>
    <property type="project" value="UniProtKB-KW"/>
</dbReference>
<evidence type="ECO:0000256" key="5">
    <source>
        <dbReference type="ARBA" id="ARBA00022723"/>
    </source>
</evidence>
<evidence type="ECO:0000256" key="10">
    <source>
        <dbReference type="ARBA" id="ARBA00023136"/>
    </source>
</evidence>
<dbReference type="Proteomes" id="UP000189933">
    <property type="component" value="Unassembled WGS sequence"/>
</dbReference>
<dbReference type="Gene3D" id="1.20.950.20">
    <property type="entry name" value="Transmembrane di-heme cytochromes, Chain C"/>
    <property type="match status" value="1"/>
</dbReference>
<proteinExistence type="predicted"/>
<dbReference type="GO" id="GO:0051539">
    <property type="term" value="F:4 iron, 4 sulfur cluster binding"/>
    <property type="evidence" value="ECO:0007669"/>
    <property type="project" value="UniProtKB-KW"/>
</dbReference>
<dbReference type="Pfam" id="PF02754">
    <property type="entry name" value="CCG"/>
    <property type="match status" value="2"/>
</dbReference>
<dbReference type="InterPro" id="IPR017896">
    <property type="entry name" value="4Fe4S_Fe-S-bd"/>
</dbReference>
<keyword evidence="10 11" id="KW-0472">Membrane</keyword>
<keyword evidence="9" id="KW-0411">Iron-sulfur</keyword>
<dbReference type="InterPro" id="IPR017900">
    <property type="entry name" value="4Fe4S_Fe_S_CS"/>
</dbReference>
<keyword evidence="8" id="KW-0408">Iron</keyword>
<dbReference type="Pfam" id="PF02665">
    <property type="entry name" value="Nitrate_red_gam"/>
    <property type="match status" value="1"/>
</dbReference>
<comment type="subcellular location">
    <subcellularLocation>
        <location evidence="1">Cell membrane</location>
        <topology evidence="1">Multi-pass membrane protein</topology>
    </subcellularLocation>
</comment>
<feature type="transmembrane region" description="Helical" evidence="11">
    <location>
        <begin position="76"/>
        <end position="97"/>
    </location>
</feature>
<organism evidence="13 14">
    <name type="scientific">Carboxydocella sporoproducens DSM 16521</name>
    <dbReference type="NCBI Taxonomy" id="1121270"/>
    <lineage>
        <taxon>Bacteria</taxon>
        <taxon>Bacillati</taxon>
        <taxon>Bacillota</taxon>
        <taxon>Clostridia</taxon>
        <taxon>Eubacteriales</taxon>
        <taxon>Clostridiales Family XVI. Incertae Sedis</taxon>
        <taxon>Carboxydocella</taxon>
    </lineage>
</organism>
<name>A0A1T4LTZ8_9FIRM</name>
<feature type="transmembrane region" description="Helical" evidence="11">
    <location>
        <begin position="109"/>
        <end position="134"/>
    </location>
</feature>